<dbReference type="STRING" id="2025994.A0A2T3ALG6"/>
<dbReference type="InParanoid" id="A0A2T3ALG6"/>
<sequence length="405" mass="47189">MAPFRLIESFCTDWWFMINVTQHLTVKELVRLYSVSRVFHDLVNSRFQSTIAAWAQFKSPAGWSVLLWKCYHKYTVPDPLGTPWLKDTSLIDHIPKPPWYTCGPKGPQNTVRRVPGFQYLAMVCQRETRTRDILACLARAGHRLPRTTHVTLLKIWMLMDMATNELRGAFMRNRRLWKMRDLYNAQMFFVKLHMRFNEPMFGPESHILAEVFLGARKGLTPLWQLLRGKAYTTPLEVIQQSLRYNVAEDVVQHYLLLGLAYYGVHPTDLGEEHKEGWGAGHMHLLRPDELVAVEAVRRGVPMRPHILFMIFWGHVDWEKRCNLVPTEEEMYMSDDDLPRLPPITAIKNPELIDSVQNLIGRRCGNVPFDYDDWQPKHALKARWSTLTRAEKLAIIADDENEQLSA</sequence>
<evidence type="ECO:0008006" key="3">
    <source>
        <dbReference type="Google" id="ProtNLM"/>
    </source>
</evidence>
<dbReference type="OrthoDB" id="4966at2759"/>
<dbReference type="EMBL" id="KZ678377">
    <property type="protein sequence ID" value="PSS02513.1"/>
    <property type="molecule type" value="Genomic_DNA"/>
</dbReference>
<dbReference type="Proteomes" id="UP000241462">
    <property type="component" value="Unassembled WGS sequence"/>
</dbReference>
<feature type="non-terminal residue" evidence="1">
    <location>
        <position position="405"/>
    </location>
</feature>
<reference evidence="1 2" key="1">
    <citation type="journal article" date="2018" name="Mycol. Prog.">
        <title>Coniella lustricola, a new species from submerged detritus.</title>
        <authorList>
            <person name="Raudabaugh D.B."/>
            <person name="Iturriaga T."/>
            <person name="Carver A."/>
            <person name="Mondo S."/>
            <person name="Pangilinan J."/>
            <person name="Lipzen A."/>
            <person name="He G."/>
            <person name="Amirebrahimi M."/>
            <person name="Grigoriev I.V."/>
            <person name="Miller A.N."/>
        </authorList>
    </citation>
    <scope>NUCLEOTIDE SEQUENCE [LARGE SCALE GENOMIC DNA]</scope>
    <source>
        <strain evidence="1 2">B22-T-1</strain>
    </source>
</reference>
<organism evidence="1 2">
    <name type="scientific">Coniella lustricola</name>
    <dbReference type="NCBI Taxonomy" id="2025994"/>
    <lineage>
        <taxon>Eukaryota</taxon>
        <taxon>Fungi</taxon>
        <taxon>Dikarya</taxon>
        <taxon>Ascomycota</taxon>
        <taxon>Pezizomycotina</taxon>
        <taxon>Sordariomycetes</taxon>
        <taxon>Sordariomycetidae</taxon>
        <taxon>Diaporthales</taxon>
        <taxon>Schizoparmaceae</taxon>
        <taxon>Coniella</taxon>
    </lineage>
</organism>
<gene>
    <name evidence="1" type="ORF">BD289DRAFT_359620</name>
</gene>
<proteinExistence type="predicted"/>
<protein>
    <recommendedName>
        <fullName evidence="3">F-box domain-containing protein</fullName>
    </recommendedName>
</protein>
<name>A0A2T3ALG6_9PEZI</name>
<evidence type="ECO:0000313" key="1">
    <source>
        <dbReference type="EMBL" id="PSS02513.1"/>
    </source>
</evidence>
<evidence type="ECO:0000313" key="2">
    <source>
        <dbReference type="Proteomes" id="UP000241462"/>
    </source>
</evidence>
<keyword evidence="2" id="KW-1185">Reference proteome</keyword>
<accession>A0A2T3ALG6</accession>
<dbReference type="AlphaFoldDB" id="A0A2T3ALG6"/>